<dbReference type="PANTHER" id="PTHR43025">
    <property type="entry name" value="MONOGALACTOSYLDIACYLGLYCEROL SYNTHASE"/>
    <property type="match status" value="1"/>
</dbReference>
<protein>
    <submittedName>
        <fullName evidence="5">Galactosyldiacylglycerol synthase</fullName>
    </submittedName>
</protein>
<keyword evidence="6" id="KW-1185">Reference proteome</keyword>
<evidence type="ECO:0000256" key="2">
    <source>
        <dbReference type="ARBA" id="ARBA00022676"/>
    </source>
</evidence>
<dbReference type="InterPro" id="IPR009695">
    <property type="entry name" value="Diacylglyc_glucosyltr_N"/>
</dbReference>
<dbReference type="Gene3D" id="3.40.50.2000">
    <property type="entry name" value="Glycogen Phosphorylase B"/>
    <property type="match status" value="1"/>
</dbReference>
<reference evidence="5" key="1">
    <citation type="submission" date="2023-07" db="EMBL/GenBank/DDBJ databases">
        <title>Mucosal microbiota of week-old chicken and adult hens.</title>
        <authorList>
            <person name="Volf J."/>
            <person name="Karasova D."/>
            <person name="Crhanova M."/>
            <person name="Faldynova M."/>
            <person name="Prikrylova H."/>
            <person name="Zeman M."/>
            <person name="Babak V."/>
            <person name="Rajova J."/>
            <person name="Rychlik I."/>
        </authorList>
    </citation>
    <scope>NUCLEOTIDE SEQUENCE</scope>
    <source>
        <strain evidence="5">ET902</strain>
    </source>
</reference>
<gene>
    <name evidence="5" type="ORF">Q5M86_11875</name>
</gene>
<evidence type="ECO:0000313" key="6">
    <source>
        <dbReference type="Proteomes" id="UP001175147"/>
    </source>
</evidence>
<feature type="domain" description="Diacylglycerol glucosyltransferase N-terminal" evidence="4">
    <location>
        <begin position="16"/>
        <end position="179"/>
    </location>
</feature>
<dbReference type="InterPro" id="IPR050519">
    <property type="entry name" value="Glycosyltransf_28_UgtP"/>
</dbReference>
<comment type="caution">
    <text evidence="5">The sequence shown here is derived from an EMBL/GenBank/DDBJ whole genome shotgun (WGS) entry which is preliminary data.</text>
</comment>
<dbReference type="EMBL" id="JAUPBM010000210">
    <property type="protein sequence ID" value="MDO7021471.1"/>
    <property type="molecule type" value="Genomic_DNA"/>
</dbReference>
<dbReference type="RefSeq" id="WP_304385545.1">
    <property type="nucleotide sequence ID" value="NZ_JAUPBL010000059.1"/>
</dbReference>
<sequence length="375" mass="43591">MKRLLIISSEYTGHGHKSVHTAIVQGFEKLYKDKIECKVINGFKLGDLELMATERLYNVCIKYFPNMWGKFFNLSNNDSASVNKKISRKIKRRFLKRIEQYNPDLILSVHPLFNGSVLNLLQKYKPELKLYTLITDIVSVTHIWLDNRVSKVISPSIEATNFIVENGIDKDKVMTFGIPTRINFDSPCKTIEEVRATTNLNGKLRVLLLNNSERSKRIYYIIRKLHEKYDCDVTVVCGRNKNNYRRVKYRLRNYKKEVNLIGYSKELFKLFHENDILITRCGSLSVVEGINCLIPIVSMGALKGQEEGTPIYLEENGLGYNTVSTDDIFNKIDYLLENGRENLLKTRENQFNYYGRDAREKTVNFIAKELLKDEK</sequence>
<dbReference type="PANTHER" id="PTHR43025:SF3">
    <property type="entry name" value="MONOGALACTOSYLDIACYLGLYCEROL SYNTHASE 1, CHLOROPLASTIC"/>
    <property type="match status" value="1"/>
</dbReference>
<dbReference type="Proteomes" id="UP001175147">
    <property type="component" value="Unassembled WGS sequence"/>
</dbReference>
<evidence type="ECO:0000313" key="5">
    <source>
        <dbReference type="EMBL" id="MDO7021471.1"/>
    </source>
</evidence>
<keyword evidence="2" id="KW-0328">Glycosyltransferase</keyword>
<evidence type="ECO:0000256" key="3">
    <source>
        <dbReference type="ARBA" id="ARBA00022679"/>
    </source>
</evidence>
<name>A0ABT8Z005_9SPIR</name>
<keyword evidence="3" id="KW-0808">Transferase</keyword>
<dbReference type="Pfam" id="PF06925">
    <property type="entry name" value="MGDG_synth"/>
    <property type="match status" value="1"/>
</dbReference>
<proteinExistence type="inferred from homology"/>
<evidence type="ECO:0000256" key="1">
    <source>
        <dbReference type="ARBA" id="ARBA00006962"/>
    </source>
</evidence>
<comment type="similarity">
    <text evidence="1">Belongs to the glycosyltransferase 28 family.</text>
</comment>
<accession>A0ABT8Z005</accession>
<organism evidence="5 6">
    <name type="scientific">Brachyspira innocens</name>
    <dbReference type="NCBI Taxonomy" id="13264"/>
    <lineage>
        <taxon>Bacteria</taxon>
        <taxon>Pseudomonadati</taxon>
        <taxon>Spirochaetota</taxon>
        <taxon>Spirochaetia</taxon>
        <taxon>Brachyspirales</taxon>
        <taxon>Brachyspiraceae</taxon>
        <taxon>Brachyspira</taxon>
    </lineage>
</organism>
<evidence type="ECO:0000259" key="4">
    <source>
        <dbReference type="Pfam" id="PF06925"/>
    </source>
</evidence>
<dbReference type="SUPFAM" id="SSF53756">
    <property type="entry name" value="UDP-Glycosyltransferase/glycogen phosphorylase"/>
    <property type="match status" value="1"/>
</dbReference>